<dbReference type="GO" id="GO:0046872">
    <property type="term" value="F:metal ion binding"/>
    <property type="evidence" value="ECO:0007669"/>
    <property type="project" value="UniProtKB-KW"/>
</dbReference>
<organism evidence="9 10">
    <name type="scientific">candidate division WOR-3 bacterium JGI_Cruoil_03_51_56</name>
    <dbReference type="NCBI Taxonomy" id="1973747"/>
    <lineage>
        <taxon>Bacteria</taxon>
        <taxon>Bacteria division WOR-3</taxon>
    </lineage>
</organism>
<evidence type="ECO:0000256" key="7">
    <source>
        <dbReference type="PIRSR" id="PIRSR600715-1"/>
    </source>
</evidence>
<comment type="caution">
    <text evidence="9">The sequence shown here is derived from an EMBL/GenBank/DDBJ whole genome shotgun (WGS) entry which is preliminary data.</text>
</comment>
<keyword evidence="2" id="KW-1003">Cell membrane</keyword>
<dbReference type="GO" id="GO:0009103">
    <property type="term" value="P:lipopolysaccharide biosynthetic process"/>
    <property type="evidence" value="ECO:0007669"/>
    <property type="project" value="TreeGrafter"/>
</dbReference>
<evidence type="ECO:0000256" key="4">
    <source>
        <dbReference type="ARBA" id="ARBA00022692"/>
    </source>
</evidence>
<protein>
    <recommendedName>
        <fullName evidence="11">Undecaprenyl-phosphate alpha-N-acetylglucosaminyl 1-phosphate transferase</fullName>
    </recommendedName>
</protein>
<accession>A0A235BV37</accession>
<comment type="subcellular location">
    <subcellularLocation>
        <location evidence="1">Cell membrane</location>
        <topology evidence="1">Multi-pass membrane protein</topology>
    </subcellularLocation>
</comment>
<name>A0A235BV37_UNCW3</name>
<dbReference type="GO" id="GO:0071555">
    <property type="term" value="P:cell wall organization"/>
    <property type="evidence" value="ECO:0007669"/>
    <property type="project" value="TreeGrafter"/>
</dbReference>
<sequence length="138" mass="14713">PYNFPPARIFMGDSGSTLLGFVLGSISLVGAGKNVAFVSLLVPILALGVPLLDALGAITRRSYRGNSIFVADRKHVHHFLLSLGLGYRRTVVLLYIVSVLLGGIALFLATGPRISAAFIAVLVMVCFVLLFGKRRGKS</sequence>
<keyword evidence="5 8" id="KW-1133">Transmembrane helix</keyword>
<dbReference type="AlphaFoldDB" id="A0A235BV37"/>
<reference evidence="9 10" key="1">
    <citation type="submission" date="2017-07" db="EMBL/GenBank/DDBJ databases">
        <title>Recovery of genomes from metagenomes via a dereplication, aggregation, and scoring strategy.</title>
        <authorList>
            <person name="Sieber C.M."/>
            <person name="Probst A.J."/>
            <person name="Sharrar A."/>
            <person name="Thomas B.C."/>
            <person name="Hess M."/>
            <person name="Tringe S.G."/>
            <person name="Banfield J.F."/>
        </authorList>
    </citation>
    <scope>NUCLEOTIDE SEQUENCE [LARGE SCALE GENOMIC DNA]</scope>
    <source>
        <strain evidence="9">JGI_Cruoil_03_51_56</strain>
    </source>
</reference>
<evidence type="ECO:0000313" key="10">
    <source>
        <dbReference type="Proteomes" id="UP000215559"/>
    </source>
</evidence>
<dbReference type="CDD" id="cd06853">
    <property type="entry name" value="GT_WecA_like"/>
    <property type="match status" value="1"/>
</dbReference>
<feature type="transmembrane region" description="Helical" evidence="8">
    <location>
        <begin position="114"/>
        <end position="132"/>
    </location>
</feature>
<keyword evidence="4 8" id="KW-0812">Transmembrane</keyword>
<dbReference type="EMBL" id="NOZP01000070">
    <property type="protein sequence ID" value="OYD16102.1"/>
    <property type="molecule type" value="Genomic_DNA"/>
</dbReference>
<dbReference type="Proteomes" id="UP000215559">
    <property type="component" value="Unassembled WGS sequence"/>
</dbReference>
<evidence type="ECO:0000256" key="6">
    <source>
        <dbReference type="ARBA" id="ARBA00023136"/>
    </source>
</evidence>
<feature type="transmembrane region" description="Helical" evidence="8">
    <location>
        <begin position="35"/>
        <end position="58"/>
    </location>
</feature>
<keyword evidence="7" id="KW-0460">Magnesium</keyword>
<keyword evidence="7" id="KW-0479">Metal-binding</keyword>
<evidence type="ECO:0000313" key="9">
    <source>
        <dbReference type="EMBL" id="OYD16102.1"/>
    </source>
</evidence>
<comment type="cofactor">
    <cofactor evidence="7">
        <name>Mg(2+)</name>
        <dbReference type="ChEBI" id="CHEBI:18420"/>
    </cofactor>
</comment>
<evidence type="ECO:0000256" key="3">
    <source>
        <dbReference type="ARBA" id="ARBA00022679"/>
    </source>
</evidence>
<keyword evidence="6 8" id="KW-0472">Membrane</keyword>
<evidence type="ECO:0000256" key="5">
    <source>
        <dbReference type="ARBA" id="ARBA00022989"/>
    </source>
</evidence>
<dbReference type="GO" id="GO:0005886">
    <property type="term" value="C:plasma membrane"/>
    <property type="evidence" value="ECO:0007669"/>
    <property type="project" value="UniProtKB-SubCell"/>
</dbReference>
<dbReference type="PANTHER" id="PTHR22926">
    <property type="entry name" value="PHOSPHO-N-ACETYLMURAMOYL-PENTAPEPTIDE-TRANSFERASE"/>
    <property type="match status" value="1"/>
</dbReference>
<gene>
    <name evidence="9" type="ORF">CH330_03675</name>
</gene>
<dbReference type="GO" id="GO:0016780">
    <property type="term" value="F:phosphotransferase activity, for other substituted phosphate groups"/>
    <property type="evidence" value="ECO:0007669"/>
    <property type="project" value="InterPro"/>
</dbReference>
<evidence type="ECO:0000256" key="1">
    <source>
        <dbReference type="ARBA" id="ARBA00004651"/>
    </source>
</evidence>
<feature type="non-terminal residue" evidence="9">
    <location>
        <position position="1"/>
    </location>
</feature>
<evidence type="ECO:0000256" key="2">
    <source>
        <dbReference type="ARBA" id="ARBA00022475"/>
    </source>
</evidence>
<dbReference type="InterPro" id="IPR000715">
    <property type="entry name" value="Glycosyl_transferase_4"/>
</dbReference>
<feature type="binding site" evidence="7">
    <location>
        <position position="13"/>
    </location>
    <ligand>
        <name>Mg(2+)</name>
        <dbReference type="ChEBI" id="CHEBI:18420"/>
    </ligand>
</feature>
<proteinExistence type="predicted"/>
<evidence type="ECO:0008006" key="11">
    <source>
        <dbReference type="Google" id="ProtNLM"/>
    </source>
</evidence>
<dbReference type="Pfam" id="PF00953">
    <property type="entry name" value="Glycos_transf_4"/>
    <property type="match status" value="1"/>
</dbReference>
<evidence type="ECO:0000256" key="8">
    <source>
        <dbReference type="SAM" id="Phobius"/>
    </source>
</evidence>
<keyword evidence="3" id="KW-0808">Transferase</keyword>
<feature type="transmembrane region" description="Helical" evidence="8">
    <location>
        <begin position="90"/>
        <end position="108"/>
    </location>
</feature>
<feature type="transmembrane region" description="Helical" evidence="8">
    <location>
        <begin position="9"/>
        <end position="29"/>
    </location>
</feature>
<dbReference type="GO" id="GO:0044038">
    <property type="term" value="P:cell wall macromolecule biosynthetic process"/>
    <property type="evidence" value="ECO:0007669"/>
    <property type="project" value="TreeGrafter"/>
</dbReference>
<dbReference type="PANTHER" id="PTHR22926:SF3">
    <property type="entry name" value="UNDECAPRENYL-PHOSPHATE ALPHA-N-ACETYLGLUCOSAMINYL 1-PHOSPHATE TRANSFERASE"/>
    <property type="match status" value="1"/>
</dbReference>